<evidence type="ECO:0000313" key="3">
    <source>
        <dbReference type="EMBL" id="WHA41103.1"/>
    </source>
</evidence>
<sequence length="97" mass="11228">MNKVVREHYPASKLPQDLREGLDEQATVRVVVEVEDIPPLYDDTLSGFAAEMDARPRSMTAREAIDAMAEYRKTNIRRVPVEEAVARIRELRDEWED</sequence>
<organism evidence="1 4">
    <name type="scientific">Agrobacterium larrymoorei</name>
    <dbReference type="NCBI Taxonomy" id="160699"/>
    <lineage>
        <taxon>Bacteria</taxon>
        <taxon>Pseudomonadati</taxon>
        <taxon>Pseudomonadota</taxon>
        <taxon>Alphaproteobacteria</taxon>
        <taxon>Hyphomicrobiales</taxon>
        <taxon>Rhizobiaceae</taxon>
        <taxon>Rhizobium/Agrobacterium group</taxon>
        <taxon>Agrobacterium</taxon>
    </lineage>
</organism>
<evidence type="ECO:0000313" key="1">
    <source>
        <dbReference type="EMBL" id="QCI96472.1"/>
    </source>
</evidence>
<gene>
    <name evidence="1" type="ORF">CFBP5473_00160</name>
    <name evidence="3" type="ORF">CFBP5477_000155</name>
    <name evidence="2" type="ORF">J5285_05230</name>
</gene>
<dbReference type="Proteomes" id="UP000826513">
    <property type="component" value="Chromosome 1"/>
</dbReference>
<evidence type="ECO:0000313" key="4">
    <source>
        <dbReference type="Proteomes" id="UP000298545"/>
    </source>
</evidence>
<name>A0A4D7DPU8_9HYPH</name>
<reference evidence="2 5" key="2">
    <citation type="submission" date="2021-03" db="EMBL/GenBank/DDBJ databases">
        <title>Rapid diversification of plasmids in a genus of pathogenic and nitrogen fixing bacteria.</title>
        <authorList>
            <person name="Weisberg A.J."/>
            <person name="Miller M."/>
            <person name="Ream W."/>
            <person name="Grunwald N.J."/>
            <person name="Chang J.H."/>
        </authorList>
    </citation>
    <scope>NUCLEOTIDE SEQUENCE [LARGE SCALE GENOMIC DNA]</scope>
    <source>
        <strain evidence="2 5">AF3.44</strain>
    </source>
</reference>
<reference evidence="3" key="3">
    <citation type="submission" date="2023-05" db="EMBL/GenBank/DDBJ databases">
        <title>Complete genome sequence of Agrobacterium larrymoorei CFBP5477.</title>
        <authorList>
            <person name="Yen H.-C."/>
            <person name="Chou L."/>
            <person name="Lin Y.-C."/>
            <person name="Lai E.-M."/>
            <person name="Kuo C.-H."/>
        </authorList>
    </citation>
    <scope>NUCLEOTIDE SEQUENCE</scope>
    <source>
        <strain evidence="3">CFBP5477</strain>
    </source>
</reference>
<reference evidence="1 4" key="1">
    <citation type="submission" date="2019-04" db="EMBL/GenBank/DDBJ databases">
        <title>Complete genome sequence of Agrobacterium larrymoorei CFBP5473.</title>
        <authorList>
            <person name="Haryono M."/>
            <person name="Chou L."/>
            <person name="Lin Y.-C."/>
            <person name="Lai E.-M."/>
            <person name="Kuo C.-H."/>
        </authorList>
    </citation>
    <scope>NUCLEOTIDE SEQUENCE [LARGE SCALE GENOMIC DNA]</scope>
    <source>
        <strain evidence="1 4">CFBP5473</strain>
    </source>
</reference>
<dbReference type="STRING" id="1367849.GCA_000518585_01689"/>
<dbReference type="EMBL" id="CP039691">
    <property type="protein sequence ID" value="QCI96472.1"/>
    <property type="molecule type" value="Genomic_DNA"/>
</dbReference>
<dbReference type="Proteomes" id="UP000298545">
    <property type="component" value="Chromosome circular"/>
</dbReference>
<evidence type="ECO:0000313" key="2">
    <source>
        <dbReference type="EMBL" id="QYA08109.1"/>
    </source>
</evidence>
<evidence type="ECO:0000313" key="5">
    <source>
        <dbReference type="Proteomes" id="UP000826513"/>
    </source>
</evidence>
<protein>
    <submittedName>
        <fullName evidence="1">Uncharacterized protein</fullName>
    </submittedName>
</protein>
<dbReference type="RefSeq" id="WP_037170806.1">
    <property type="nucleotide sequence ID" value="NZ_CP039691.1"/>
</dbReference>
<dbReference type="EMBL" id="CP124733">
    <property type="protein sequence ID" value="WHA41103.1"/>
    <property type="molecule type" value="Genomic_DNA"/>
</dbReference>
<keyword evidence="5" id="KW-1185">Reference proteome</keyword>
<dbReference type="OrthoDB" id="7875908at2"/>
<proteinExistence type="predicted"/>
<dbReference type="KEGG" id="alf:CFBP5473_00160"/>
<dbReference type="AlphaFoldDB" id="A0A4D7DPU8"/>
<dbReference type="EMBL" id="CP072167">
    <property type="protein sequence ID" value="QYA08109.1"/>
    <property type="molecule type" value="Genomic_DNA"/>
</dbReference>
<dbReference type="Proteomes" id="UP000298664">
    <property type="component" value="Chromosome Circular"/>
</dbReference>
<accession>A0A4D7DPU8</accession>